<comment type="caution">
    <text evidence="1">The sequence shown here is derived from an EMBL/GenBank/DDBJ whole genome shotgun (WGS) entry which is preliminary data.</text>
</comment>
<name>A0A4Y4F2K7_9GAMM</name>
<dbReference type="Proteomes" id="UP000319812">
    <property type="component" value="Unassembled WGS sequence"/>
</dbReference>
<reference evidence="1 2" key="1">
    <citation type="submission" date="2019-06" db="EMBL/GenBank/DDBJ databases">
        <title>Whole genome shotgun sequence of Halomonas halmophila NBRC 15537.</title>
        <authorList>
            <person name="Hosoyama A."/>
            <person name="Uohara A."/>
            <person name="Ohji S."/>
            <person name="Ichikawa N."/>
        </authorList>
    </citation>
    <scope>NUCLEOTIDE SEQUENCE [LARGE SCALE GENOMIC DNA]</scope>
    <source>
        <strain evidence="1 2">NBRC 15537</strain>
    </source>
</reference>
<dbReference type="RefSeq" id="WP_141318481.1">
    <property type="nucleotide sequence ID" value="NZ_BJOC01000015.1"/>
</dbReference>
<dbReference type="PANTHER" id="PTHR35336">
    <property type="entry name" value="ADENOSYLCOBINAMIDE AMIDOHYDROLASE"/>
    <property type="match status" value="1"/>
</dbReference>
<evidence type="ECO:0008006" key="3">
    <source>
        <dbReference type="Google" id="ProtNLM"/>
    </source>
</evidence>
<dbReference type="OrthoDB" id="34339at2"/>
<organism evidence="1 2">
    <name type="scientific">Halomonas halmophila</name>
    <dbReference type="NCBI Taxonomy" id="252"/>
    <lineage>
        <taxon>Bacteria</taxon>
        <taxon>Pseudomonadati</taxon>
        <taxon>Pseudomonadota</taxon>
        <taxon>Gammaproteobacteria</taxon>
        <taxon>Oceanospirillales</taxon>
        <taxon>Halomonadaceae</taxon>
        <taxon>Halomonas</taxon>
    </lineage>
</organism>
<dbReference type="PANTHER" id="PTHR35336:SF5">
    <property type="entry name" value="ADENOSYLCOBINAMIDE AMIDOHYDROLASE"/>
    <property type="match status" value="1"/>
</dbReference>
<sequence>MTTANLNARSLMFGEGLTLKAGANCLHIHSPVALRTLSSALIGGGFGWRRDFCNFHVDKHYACETPGEELEGWLAKRNLDPGQALAMMTAVPLDRFAVAEADAGSTRVLAVTTAGVGNAVDITAPVEGDARLVAGTINLLIFIDGHLTDGALVNVVLSATEAKVHALTACGVQDAEYGTPATGTSTDCLAIAATQRGMSTGYAGSGTRLGRAIGDTVFRSICDSLGAGGESS</sequence>
<dbReference type="InterPro" id="IPR002808">
    <property type="entry name" value="AdoCbi_amidolase"/>
</dbReference>
<protein>
    <recommendedName>
        <fullName evidence="3">Adenosylcobinamide amidohydrolase</fullName>
    </recommendedName>
</protein>
<dbReference type="Pfam" id="PF01955">
    <property type="entry name" value="CbiZ"/>
    <property type="match status" value="1"/>
</dbReference>
<gene>
    <name evidence="1" type="ORF">HHA01_10510</name>
</gene>
<keyword evidence="2" id="KW-1185">Reference proteome</keyword>
<accession>A0A4Y4F2K7</accession>
<evidence type="ECO:0000313" key="2">
    <source>
        <dbReference type="Proteomes" id="UP000319812"/>
    </source>
</evidence>
<dbReference type="InterPro" id="IPR052209">
    <property type="entry name" value="CbiZ"/>
</dbReference>
<dbReference type="EMBL" id="BJOC01000015">
    <property type="protein sequence ID" value="GED22074.1"/>
    <property type="molecule type" value="Genomic_DNA"/>
</dbReference>
<proteinExistence type="predicted"/>
<evidence type="ECO:0000313" key="1">
    <source>
        <dbReference type="EMBL" id="GED22074.1"/>
    </source>
</evidence>
<dbReference type="AlphaFoldDB" id="A0A4Y4F2K7"/>